<keyword evidence="2" id="KW-0732">Signal</keyword>
<comment type="similarity">
    <text evidence="1 2">Belongs to the outer membrane factor (OMF) (TC 1.B.17) family.</text>
</comment>
<feature type="chain" id="PRO_5045006453" evidence="2">
    <location>
        <begin position="29"/>
        <end position="480"/>
    </location>
</feature>
<dbReference type="Gene3D" id="2.20.200.10">
    <property type="entry name" value="Outer membrane efflux proteins (OEP)"/>
    <property type="match status" value="1"/>
</dbReference>
<accession>A0ABY9AQE4</accession>
<evidence type="ECO:0000313" key="4">
    <source>
        <dbReference type="Proteomes" id="UP001242732"/>
    </source>
</evidence>
<organism evidence="3 4">
    <name type="scientific">Paracidovorax citrulli</name>
    <name type="common">Acidovorax citrulli</name>
    <dbReference type="NCBI Taxonomy" id="80869"/>
    <lineage>
        <taxon>Bacteria</taxon>
        <taxon>Pseudomonadati</taxon>
        <taxon>Pseudomonadota</taxon>
        <taxon>Betaproteobacteria</taxon>
        <taxon>Burkholderiales</taxon>
        <taxon>Comamonadaceae</taxon>
        <taxon>Paracidovorax</taxon>
    </lineage>
</organism>
<keyword evidence="2" id="KW-0564">Palmitate</keyword>
<protein>
    <submittedName>
        <fullName evidence="3">Efflux transporter outer membrane subunit</fullName>
    </submittedName>
</protein>
<reference evidence="3 4" key="1">
    <citation type="submission" date="2023-06" db="EMBL/GenBank/DDBJ databases">
        <authorList>
            <person name="Ham H."/>
            <person name="Park D.S."/>
        </authorList>
    </citation>
    <scope>NUCLEOTIDE SEQUENCE [LARGE SCALE GENOMIC DNA]</scope>
    <source>
        <strain evidence="3 4">KACC 17005</strain>
    </source>
</reference>
<dbReference type="InterPro" id="IPR010131">
    <property type="entry name" value="MdtP/NodT-like"/>
</dbReference>
<gene>
    <name evidence="3" type="ORF">QRO08_00795</name>
</gene>
<dbReference type="SUPFAM" id="SSF56954">
    <property type="entry name" value="Outer membrane efflux proteins (OEP)"/>
    <property type="match status" value="1"/>
</dbReference>
<name>A0ABY9AQE4_PARCI</name>
<sequence>MMQTLSHGPRRLLGAAVLFALAGCAATAPPPRVDAPAPAGWQAPLPHQGRVEDIARWWERLGDPLLTDLIAAAQDVSPDVAQARSRVEQARATQMAARSALLPGVDAQGNASRGTSQQAAGLATTVQGVVQASWEVDVFGGNAAAAEAARQRLAGAQARWHEARVSVAAEVATQYDAWRQCLRLADVAQSDARSRSESARLTEASERAGFTAPATLALAQASGAEGRVRAEQQRMACDIDLKGLVALTGLPEPELRARAAAAPAPQALPDSLFAIDTLPARVLAQRPDVYAAEREVAAASADVGNARAQRFPRLTLAGSVGRAWGSTGGTSVATNTWSIGPVGVSLPIFDAGRRAAQVDAAKARYQEAAQLYRANVRRAVSEVEQALVRLASTAARSADAERAAAGYRASFVATEARWRSGLASLLELEETRRTALNSETALISLRQERMAAWIGLYRAAGGGWEGPAQASTPVPASAAP</sequence>
<evidence type="ECO:0000313" key="3">
    <source>
        <dbReference type="EMBL" id="WIY49150.1"/>
    </source>
</evidence>
<keyword evidence="4" id="KW-1185">Reference proteome</keyword>
<feature type="signal peptide" evidence="2">
    <location>
        <begin position="1"/>
        <end position="28"/>
    </location>
</feature>
<dbReference type="PANTHER" id="PTHR30203:SF29">
    <property type="entry name" value="PROTEIN CYAE"/>
    <property type="match status" value="1"/>
</dbReference>
<dbReference type="PANTHER" id="PTHR30203">
    <property type="entry name" value="OUTER MEMBRANE CATION EFFLUX PROTEIN"/>
    <property type="match status" value="1"/>
</dbReference>
<proteinExistence type="inferred from homology"/>
<dbReference type="NCBIfam" id="TIGR01845">
    <property type="entry name" value="outer_NodT"/>
    <property type="match status" value="1"/>
</dbReference>
<dbReference type="EMBL" id="CP127363">
    <property type="protein sequence ID" value="WIY49150.1"/>
    <property type="molecule type" value="Genomic_DNA"/>
</dbReference>
<dbReference type="RefSeq" id="WP_011797663.1">
    <property type="nucleotide sequence ID" value="NZ_CP023687.1"/>
</dbReference>
<dbReference type="Pfam" id="PF02321">
    <property type="entry name" value="OEP"/>
    <property type="match status" value="2"/>
</dbReference>
<dbReference type="Gene3D" id="1.20.1600.10">
    <property type="entry name" value="Outer membrane efflux proteins (OEP)"/>
    <property type="match status" value="1"/>
</dbReference>
<keyword evidence="2" id="KW-0449">Lipoprotein</keyword>
<comment type="subcellular location">
    <subcellularLocation>
        <location evidence="2">Cell membrane</location>
        <topology evidence="2">Lipid-anchor</topology>
    </subcellularLocation>
</comment>
<keyword evidence="2" id="KW-1134">Transmembrane beta strand</keyword>
<dbReference type="InterPro" id="IPR003423">
    <property type="entry name" value="OMP_efflux"/>
</dbReference>
<dbReference type="Proteomes" id="UP001242732">
    <property type="component" value="Chromosome"/>
</dbReference>
<evidence type="ECO:0000256" key="1">
    <source>
        <dbReference type="ARBA" id="ARBA00007613"/>
    </source>
</evidence>
<keyword evidence="2" id="KW-0472">Membrane</keyword>
<evidence type="ECO:0000256" key="2">
    <source>
        <dbReference type="RuleBase" id="RU362097"/>
    </source>
</evidence>
<keyword evidence="2" id="KW-0812">Transmembrane</keyword>